<dbReference type="RefSeq" id="WP_344717431.1">
    <property type="nucleotide sequence ID" value="NZ_BAAAUS010000001.1"/>
</dbReference>
<reference evidence="5" key="1">
    <citation type="journal article" date="2019" name="Int. J. Syst. Evol. Microbiol.">
        <title>The Global Catalogue of Microorganisms (GCM) 10K type strain sequencing project: providing services to taxonomists for standard genome sequencing and annotation.</title>
        <authorList>
            <consortium name="The Broad Institute Genomics Platform"/>
            <consortium name="The Broad Institute Genome Sequencing Center for Infectious Disease"/>
            <person name="Wu L."/>
            <person name="Ma J."/>
        </authorList>
    </citation>
    <scope>NUCLEOTIDE SEQUENCE [LARGE SCALE GENOMIC DNA]</scope>
    <source>
        <strain evidence="5">CCM 7043</strain>
    </source>
</reference>
<name>A0ABW4F9P5_9PSEU</name>
<dbReference type="CDD" id="cd04301">
    <property type="entry name" value="NAT_SF"/>
    <property type="match status" value="1"/>
</dbReference>
<sequence length="166" mass="18252">MGANDAWLIRSAKTGDGADLASLVPDPDRRAWRLRNADEARETLLVAELDSHVIGAVSIRWNGGCDAPNPWIYGGEVLPNQRRKGIGTSLWQEAHRLCRNRGARATSLDVDVTNAGARRLYERLGYVVVGPHEHRWVGRDSETAAVIAQGTADTWLMRCALPAEDD</sequence>
<protein>
    <submittedName>
        <fullName evidence="4">GNAT family N-acetyltransferase</fullName>
        <ecNumber evidence="4">2.3.-.-</ecNumber>
    </submittedName>
</protein>
<organism evidence="4 5">
    <name type="scientific">Pseudonocardia yunnanensis</name>
    <dbReference type="NCBI Taxonomy" id="58107"/>
    <lineage>
        <taxon>Bacteria</taxon>
        <taxon>Bacillati</taxon>
        <taxon>Actinomycetota</taxon>
        <taxon>Actinomycetes</taxon>
        <taxon>Pseudonocardiales</taxon>
        <taxon>Pseudonocardiaceae</taxon>
        <taxon>Pseudonocardia</taxon>
    </lineage>
</organism>
<dbReference type="EMBL" id="JBHUCO010000082">
    <property type="protein sequence ID" value="MFD1524348.1"/>
    <property type="molecule type" value="Genomic_DNA"/>
</dbReference>
<comment type="caution">
    <text evidence="4">The sequence shown here is derived from an EMBL/GenBank/DDBJ whole genome shotgun (WGS) entry which is preliminary data.</text>
</comment>
<dbReference type="InterPro" id="IPR050832">
    <property type="entry name" value="Bact_Acetyltransf"/>
</dbReference>
<dbReference type="SUPFAM" id="SSF55729">
    <property type="entry name" value="Acyl-CoA N-acyltransferases (Nat)"/>
    <property type="match status" value="1"/>
</dbReference>
<dbReference type="PANTHER" id="PTHR43877">
    <property type="entry name" value="AMINOALKYLPHOSPHONATE N-ACETYLTRANSFERASE-RELATED-RELATED"/>
    <property type="match status" value="1"/>
</dbReference>
<dbReference type="PROSITE" id="PS51186">
    <property type="entry name" value="GNAT"/>
    <property type="match status" value="1"/>
</dbReference>
<evidence type="ECO:0000256" key="2">
    <source>
        <dbReference type="ARBA" id="ARBA00023315"/>
    </source>
</evidence>
<evidence type="ECO:0000313" key="5">
    <source>
        <dbReference type="Proteomes" id="UP001597114"/>
    </source>
</evidence>
<dbReference type="EC" id="2.3.-.-" evidence="4"/>
<dbReference type="Gene3D" id="3.40.630.30">
    <property type="match status" value="1"/>
</dbReference>
<dbReference type="InterPro" id="IPR000182">
    <property type="entry name" value="GNAT_dom"/>
</dbReference>
<accession>A0ABW4F9P5</accession>
<proteinExistence type="predicted"/>
<gene>
    <name evidence="4" type="ORF">ACFSJD_43160</name>
</gene>
<evidence type="ECO:0000256" key="1">
    <source>
        <dbReference type="ARBA" id="ARBA00022679"/>
    </source>
</evidence>
<dbReference type="Pfam" id="PF00583">
    <property type="entry name" value="Acetyltransf_1"/>
    <property type="match status" value="1"/>
</dbReference>
<dbReference type="Proteomes" id="UP001597114">
    <property type="component" value="Unassembled WGS sequence"/>
</dbReference>
<dbReference type="InterPro" id="IPR016181">
    <property type="entry name" value="Acyl_CoA_acyltransferase"/>
</dbReference>
<keyword evidence="2 4" id="KW-0012">Acyltransferase</keyword>
<keyword evidence="1 4" id="KW-0808">Transferase</keyword>
<evidence type="ECO:0000259" key="3">
    <source>
        <dbReference type="PROSITE" id="PS51186"/>
    </source>
</evidence>
<dbReference type="GO" id="GO:0016746">
    <property type="term" value="F:acyltransferase activity"/>
    <property type="evidence" value="ECO:0007669"/>
    <property type="project" value="UniProtKB-KW"/>
</dbReference>
<keyword evidence="5" id="KW-1185">Reference proteome</keyword>
<feature type="domain" description="N-acetyltransferase" evidence="3">
    <location>
        <begin position="7"/>
        <end position="162"/>
    </location>
</feature>
<evidence type="ECO:0000313" key="4">
    <source>
        <dbReference type="EMBL" id="MFD1524348.1"/>
    </source>
</evidence>